<feature type="compositionally biased region" description="Gly residues" evidence="1">
    <location>
        <begin position="364"/>
        <end position="373"/>
    </location>
</feature>
<keyword evidence="3" id="KW-1185">Reference proteome</keyword>
<reference evidence="2 3" key="1">
    <citation type="submission" date="2019-01" db="EMBL/GenBank/DDBJ databases">
        <authorList>
            <person name="Ferrante I. M."/>
        </authorList>
    </citation>
    <scope>NUCLEOTIDE SEQUENCE [LARGE SCALE GENOMIC DNA]</scope>
    <source>
        <strain evidence="2 3">B856</strain>
    </source>
</reference>
<dbReference type="OrthoDB" id="48720at2759"/>
<feature type="region of interest" description="Disordered" evidence="1">
    <location>
        <begin position="206"/>
        <end position="240"/>
    </location>
</feature>
<gene>
    <name evidence="2" type="ORF">PSNMU_V1.4_AUG-EV-PASAV3_0095250</name>
</gene>
<feature type="region of interest" description="Disordered" evidence="1">
    <location>
        <begin position="855"/>
        <end position="877"/>
    </location>
</feature>
<protein>
    <submittedName>
        <fullName evidence="2">Uncharacterized protein</fullName>
    </submittedName>
</protein>
<feature type="region of interest" description="Disordered" evidence="1">
    <location>
        <begin position="437"/>
        <end position="462"/>
    </location>
</feature>
<organism evidence="2 3">
    <name type="scientific">Pseudo-nitzschia multistriata</name>
    <dbReference type="NCBI Taxonomy" id="183589"/>
    <lineage>
        <taxon>Eukaryota</taxon>
        <taxon>Sar</taxon>
        <taxon>Stramenopiles</taxon>
        <taxon>Ochrophyta</taxon>
        <taxon>Bacillariophyta</taxon>
        <taxon>Bacillariophyceae</taxon>
        <taxon>Bacillariophycidae</taxon>
        <taxon>Bacillariales</taxon>
        <taxon>Bacillariaceae</taxon>
        <taxon>Pseudo-nitzschia</taxon>
    </lineage>
</organism>
<feature type="compositionally biased region" description="Acidic residues" evidence="1">
    <location>
        <begin position="206"/>
        <end position="219"/>
    </location>
</feature>
<feature type="region of interest" description="Disordered" evidence="1">
    <location>
        <begin position="663"/>
        <end position="694"/>
    </location>
</feature>
<evidence type="ECO:0000313" key="2">
    <source>
        <dbReference type="EMBL" id="VEU42550.1"/>
    </source>
</evidence>
<accession>A0A448ZKI9</accession>
<feature type="region of interest" description="Disordered" evidence="1">
    <location>
        <begin position="1"/>
        <end position="106"/>
    </location>
</feature>
<feature type="compositionally biased region" description="Low complexity" evidence="1">
    <location>
        <begin position="390"/>
        <end position="405"/>
    </location>
</feature>
<evidence type="ECO:0000256" key="1">
    <source>
        <dbReference type="SAM" id="MobiDB-lite"/>
    </source>
</evidence>
<feature type="region of interest" description="Disordered" evidence="1">
    <location>
        <begin position="335"/>
        <end position="419"/>
    </location>
</feature>
<feature type="compositionally biased region" description="Low complexity" evidence="1">
    <location>
        <begin position="515"/>
        <end position="534"/>
    </location>
</feature>
<feature type="compositionally biased region" description="Basic and acidic residues" evidence="1">
    <location>
        <begin position="681"/>
        <end position="692"/>
    </location>
</feature>
<dbReference type="AlphaFoldDB" id="A0A448ZKI9"/>
<feature type="compositionally biased region" description="Polar residues" evidence="1">
    <location>
        <begin position="31"/>
        <end position="43"/>
    </location>
</feature>
<evidence type="ECO:0000313" key="3">
    <source>
        <dbReference type="Proteomes" id="UP000291116"/>
    </source>
</evidence>
<feature type="compositionally biased region" description="Polar residues" evidence="1">
    <location>
        <begin position="1"/>
        <end position="14"/>
    </location>
</feature>
<feature type="compositionally biased region" description="Low complexity" evidence="1">
    <location>
        <begin position="629"/>
        <end position="645"/>
    </location>
</feature>
<feature type="region of interest" description="Disordered" evidence="1">
    <location>
        <begin position="577"/>
        <end position="650"/>
    </location>
</feature>
<sequence>MTEINDASRQTTMKGTEPSPSSASLSESENTDQSRGAPTTEVSQPGIPHRLPPVSDAATLNNTNQTMPSFAETQSSSMEKPLDSGLNSETAVPLSAPEALEPSSGSSFAKLAFEKFETYMNETRAKQIVPPLQEAICGYGEGLARLAQSAHHHLQLPPLELHQQPQPHPNPRPPGQFLEPIALRRHIHSTPQIRHAPISALSAIHDEDECDSESDEEDPPPAGLEILDLTRSRSTPLTTSENSAFGTIFRTNSHRVHDASSVAQASGGRSSAFSLRPYAMMKATSRSRSNERTARPVIFNPIVHEDEILKIADGDDALGEMTSIEVTNVPYLRDADEVSKRSTKKKSRAARFLTDVRNLRISSGNGGKRQGSGGRRRPRDGRENPARPASISSDEQSRSSSVASSPTARTNPSIDTKDLVNHGVVSSSIAILNHTNGKGRAASVDGNAEKSGSPIPSSKDRVCIQVNENTDFCNRAAYSMSSPERMTQSFVSPSQDSPESGRFHSSVSNASGRVSQGTSTSNSSNSRSMGSQLSVISETDREVENVNLLQRDRKLQAVGEQIELSLSSDRSIRSRDLNCSLSTTTPESRARGDGASVRADRFFNNSKDSGRFRNLPPFMKRSGATKSPTTGSSGASVNTSSSSGSDEPPKIVSYQYMDRKQVSDLSSLHHRPLSLETSSPRADHDQEVREASPSEQILAQVSEIVFEGAHGAKIDIYDKHRSNWSGKAIHTGFSRKNRSLPPRSPVNKAFTSITPPPRGGSPAHGVSPPRHIIGHRVEPMSTNVSKPYVVAPVSSHLTSAPSTELLHAPHQGSQQVVRLSPNCDYYNLKPAARRLSPVYGHQVARTYEESSIEILKTDSKEDNSIPLVTPDKGTPSS</sequence>
<name>A0A448ZKI9_9STRA</name>
<proteinExistence type="predicted"/>
<feature type="compositionally biased region" description="Polar residues" evidence="1">
    <location>
        <begin position="58"/>
        <end position="78"/>
    </location>
</feature>
<feature type="compositionally biased region" description="Polar residues" evidence="1">
    <location>
        <begin position="480"/>
        <end position="514"/>
    </location>
</feature>
<feature type="region of interest" description="Disordered" evidence="1">
    <location>
        <begin position="480"/>
        <end position="538"/>
    </location>
</feature>
<dbReference type="EMBL" id="CAACVS010000449">
    <property type="protein sequence ID" value="VEU42550.1"/>
    <property type="molecule type" value="Genomic_DNA"/>
</dbReference>
<dbReference type="Proteomes" id="UP000291116">
    <property type="component" value="Unassembled WGS sequence"/>
</dbReference>
<feature type="compositionally biased region" description="Low complexity" evidence="1">
    <location>
        <begin position="17"/>
        <end position="28"/>
    </location>
</feature>